<name>A0A2N8NZ45_STREU</name>
<dbReference type="AlphaFoldDB" id="A0A2N8NZ45"/>
<feature type="region of interest" description="Disordered" evidence="2">
    <location>
        <begin position="23"/>
        <end position="59"/>
    </location>
</feature>
<evidence type="ECO:0000313" key="3">
    <source>
        <dbReference type="EMBL" id="PNE34041.1"/>
    </source>
</evidence>
<comment type="caution">
    <text evidence="3">The sequence shown here is derived from an EMBL/GenBank/DDBJ whole genome shotgun (WGS) entry which is preliminary data.</text>
</comment>
<organism evidence="3 4">
    <name type="scientific">Streptomyces eurocidicus</name>
    <name type="common">Streptoverticillium eurocidicus</name>
    <dbReference type="NCBI Taxonomy" id="66423"/>
    <lineage>
        <taxon>Bacteria</taxon>
        <taxon>Bacillati</taxon>
        <taxon>Actinomycetota</taxon>
        <taxon>Actinomycetes</taxon>
        <taxon>Kitasatosporales</taxon>
        <taxon>Streptomycetaceae</taxon>
        <taxon>Streptomyces</taxon>
    </lineage>
</organism>
<evidence type="ECO:0000313" key="4">
    <source>
        <dbReference type="Proteomes" id="UP000235945"/>
    </source>
</evidence>
<dbReference type="EMBL" id="LGUI01000002">
    <property type="protein sequence ID" value="PNE34041.1"/>
    <property type="molecule type" value="Genomic_DNA"/>
</dbReference>
<evidence type="ECO:0000256" key="1">
    <source>
        <dbReference type="SAM" id="Coils"/>
    </source>
</evidence>
<accession>A0A2N8NZ45</accession>
<sequence>MRDFIARIQMWVLRLVLPSRGRHAGRAPAGNAVPSRPSAPVPGWPESPAGTHDTSEFDPVTWCDEPLVRSFVLAEEERRAAERCRRQEEAEEKLLRAHRNAALLAAEEGREYPELLYLRPDTPITPVTWTGTQESAGVWS</sequence>
<dbReference type="Proteomes" id="UP000235945">
    <property type="component" value="Unassembled WGS sequence"/>
</dbReference>
<gene>
    <name evidence="3" type="ORF">AF335_05005</name>
</gene>
<evidence type="ECO:0000256" key="2">
    <source>
        <dbReference type="SAM" id="MobiDB-lite"/>
    </source>
</evidence>
<proteinExistence type="predicted"/>
<reference evidence="4" key="1">
    <citation type="submission" date="2015-07" db="EMBL/GenBank/DDBJ databases">
        <authorList>
            <person name="Graham D.E."/>
            <person name="Giannone R.J."/>
            <person name="Gulvik C.A."/>
            <person name="Hettich R.L."/>
            <person name="Klingeman D.M."/>
            <person name="Mahan K.M."/>
            <person name="Parry R.J."/>
            <person name="Spain J.C."/>
        </authorList>
    </citation>
    <scope>NUCLEOTIDE SEQUENCE [LARGE SCALE GENOMIC DNA]</scope>
    <source>
        <strain evidence="4">ATCC 27428</strain>
    </source>
</reference>
<keyword evidence="4" id="KW-1185">Reference proteome</keyword>
<feature type="coiled-coil region" evidence="1">
    <location>
        <begin position="73"/>
        <end position="107"/>
    </location>
</feature>
<protein>
    <submittedName>
        <fullName evidence="3">Uncharacterized protein</fullName>
    </submittedName>
</protein>
<keyword evidence="1" id="KW-0175">Coiled coil</keyword>